<evidence type="ECO:0000313" key="2">
    <source>
        <dbReference type="Proteomes" id="UP001157439"/>
    </source>
</evidence>
<dbReference type="AlphaFoldDB" id="A0AA37WVI3"/>
<dbReference type="InterPro" id="IPR007411">
    <property type="entry name" value="EpmC"/>
</dbReference>
<gene>
    <name evidence="1" type="ORF">GCM10007894_05850</name>
</gene>
<reference evidence="1 2" key="1">
    <citation type="journal article" date="2014" name="Int. J. Syst. Evol. Microbiol.">
        <title>Complete genome sequence of Corynebacterium casei LMG S-19264T (=DSM 44701T), isolated from a smear-ripened cheese.</title>
        <authorList>
            <consortium name="US DOE Joint Genome Institute (JGI-PGF)"/>
            <person name="Walter F."/>
            <person name="Albersmeier A."/>
            <person name="Kalinowski J."/>
            <person name="Ruckert C."/>
        </authorList>
    </citation>
    <scope>NUCLEOTIDE SEQUENCE [LARGE SCALE GENOMIC DNA]</scope>
    <source>
        <strain evidence="1 2">NBRC 112785</strain>
    </source>
</reference>
<dbReference type="RefSeq" id="WP_095498966.1">
    <property type="nucleotide sequence ID" value="NZ_BSPO01000002.1"/>
</dbReference>
<organism evidence="1 2">
    <name type="scientific">Paraferrimonas haliotis</name>
    <dbReference type="NCBI Taxonomy" id="2013866"/>
    <lineage>
        <taxon>Bacteria</taxon>
        <taxon>Pseudomonadati</taxon>
        <taxon>Pseudomonadota</taxon>
        <taxon>Gammaproteobacteria</taxon>
        <taxon>Alteromonadales</taxon>
        <taxon>Ferrimonadaceae</taxon>
        <taxon>Paraferrimonas</taxon>
    </lineage>
</organism>
<comment type="caution">
    <text evidence="1">The sequence shown here is derived from an EMBL/GenBank/DDBJ whole genome shotgun (WGS) entry which is preliminary data.</text>
</comment>
<name>A0AA37WVI3_9GAMM</name>
<dbReference type="EMBL" id="BSPO01000002">
    <property type="protein sequence ID" value="GLS82608.1"/>
    <property type="molecule type" value="Genomic_DNA"/>
</dbReference>
<keyword evidence="2" id="KW-1185">Reference proteome</keyword>
<sequence length="185" mass="21331">MQSHQIEHIITLFNQCFKEPYKTELVRGEGEPIYLPSTADGTLAKIEFAHGYFQSALHEIAHWCIAGEQRRELVDYGYWYHGDGRDKTQQTQFEAVEVKPQALEWALSVCCGKGFSVSTDNLSGYASNRLAFQHRVFDQVQTYLNEGFPSRSLTLMEALSVFYFNSPSSERLQLTNFSYRGMYER</sequence>
<evidence type="ECO:0000313" key="1">
    <source>
        <dbReference type="EMBL" id="GLS82608.1"/>
    </source>
</evidence>
<protein>
    <submittedName>
        <fullName evidence="1">Transporting ATPase</fullName>
    </submittedName>
</protein>
<proteinExistence type="predicted"/>
<dbReference type="Pfam" id="PF04315">
    <property type="entry name" value="EpmC"/>
    <property type="match status" value="1"/>
</dbReference>
<dbReference type="Proteomes" id="UP001157439">
    <property type="component" value="Unassembled WGS sequence"/>
</dbReference>
<accession>A0AA37WVI3</accession>